<gene>
    <name evidence="2" type="ORF">FCC1311_014372</name>
</gene>
<dbReference type="Proteomes" id="UP000241890">
    <property type="component" value="Unassembled WGS sequence"/>
</dbReference>
<evidence type="ECO:0000313" key="2">
    <source>
        <dbReference type="EMBL" id="GBG25220.1"/>
    </source>
</evidence>
<sequence>MGLFKVVMSLTRREALAYLKGDCTGYNIITGDRPATSAGVRTRKLYPSYGKPEAPRGRRHFDQDVERPQTRCLGEYAQLKFFQEQKESEVTQFRRKILAKDGLSRSVKRSAVIGYGRGDLSSRGVADNFMLKQL</sequence>
<feature type="compositionally biased region" description="Basic and acidic residues" evidence="1">
    <location>
        <begin position="53"/>
        <end position="65"/>
    </location>
</feature>
<comment type="caution">
    <text evidence="2">The sequence shown here is derived from an EMBL/GenBank/DDBJ whole genome shotgun (WGS) entry which is preliminary data.</text>
</comment>
<evidence type="ECO:0000256" key="1">
    <source>
        <dbReference type="SAM" id="MobiDB-lite"/>
    </source>
</evidence>
<protein>
    <submittedName>
        <fullName evidence="2">Uncharacterized protein</fullName>
    </submittedName>
</protein>
<evidence type="ECO:0000313" key="3">
    <source>
        <dbReference type="Proteomes" id="UP000241890"/>
    </source>
</evidence>
<feature type="region of interest" description="Disordered" evidence="1">
    <location>
        <begin position="46"/>
        <end position="65"/>
    </location>
</feature>
<reference evidence="2 3" key="1">
    <citation type="submission" date="2017-12" db="EMBL/GenBank/DDBJ databases">
        <title>Sequencing, de novo assembly and annotation of complete genome of a new Thraustochytrid species, strain FCC1311.</title>
        <authorList>
            <person name="Sedici K."/>
            <person name="Godart F."/>
            <person name="Aiese Cigliano R."/>
            <person name="Sanseverino W."/>
            <person name="Barakat M."/>
            <person name="Ortet P."/>
            <person name="Marechal E."/>
            <person name="Cagnac O."/>
            <person name="Amato A."/>
        </authorList>
    </citation>
    <scope>NUCLEOTIDE SEQUENCE [LARGE SCALE GENOMIC DNA]</scope>
</reference>
<dbReference type="AlphaFoldDB" id="A0A2R5G2J6"/>
<keyword evidence="3" id="KW-1185">Reference proteome</keyword>
<name>A0A2R5G2J6_9STRA</name>
<dbReference type="InParanoid" id="A0A2R5G2J6"/>
<accession>A0A2R5G2J6</accession>
<proteinExistence type="predicted"/>
<dbReference type="EMBL" id="BEYU01000012">
    <property type="protein sequence ID" value="GBG25220.1"/>
    <property type="molecule type" value="Genomic_DNA"/>
</dbReference>
<organism evidence="2 3">
    <name type="scientific">Hondaea fermentalgiana</name>
    <dbReference type="NCBI Taxonomy" id="2315210"/>
    <lineage>
        <taxon>Eukaryota</taxon>
        <taxon>Sar</taxon>
        <taxon>Stramenopiles</taxon>
        <taxon>Bigyra</taxon>
        <taxon>Labyrinthulomycetes</taxon>
        <taxon>Thraustochytrida</taxon>
        <taxon>Thraustochytriidae</taxon>
        <taxon>Hondaea</taxon>
    </lineage>
</organism>